<gene>
    <name evidence="9" type="ORF">ESA94_04445</name>
</gene>
<organism evidence="9 10">
    <name type="scientific">Lacibacter luteus</name>
    <dbReference type="NCBI Taxonomy" id="2508719"/>
    <lineage>
        <taxon>Bacteria</taxon>
        <taxon>Pseudomonadati</taxon>
        <taxon>Bacteroidota</taxon>
        <taxon>Chitinophagia</taxon>
        <taxon>Chitinophagales</taxon>
        <taxon>Chitinophagaceae</taxon>
        <taxon>Lacibacter</taxon>
    </lineage>
</organism>
<evidence type="ECO:0000259" key="7">
    <source>
        <dbReference type="Pfam" id="PF07980"/>
    </source>
</evidence>
<dbReference type="SUPFAM" id="SSF48452">
    <property type="entry name" value="TPR-like"/>
    <property type="match status" value="1"/>
</dbReference>
<evidence type="ECO:0000256" key="2">
    <source>
        <dbReference type="ARBA" id="ARBA00006275"/>
    </source>
</evidence>
<evidence type="ECO:0000313" key="9">
    <source>
        <dbReference type="EMBL" id="RXK62266.1"/>
    </source>
</evidence>
<dbReference type="OrthoDB" id="636214at2"/>
<dbReference type="InterPro" id="IPR012944">
    <property type="entry name" value="SusD_RagB_dom"/>
</dbReference>
<keyword evidence="3" id="KW-0732">Signal</keyword>
<dbReference type="InterPro" id="IPR033985">
    <property type="entry name" value="SusD-like_N"/>
</dbReference>
<comment type="caution">
    <text evidence="9">The sequence shown here is derived from an EMBL/GenBank/DDBJ whole genome shotgun (WGS) entry which is preliminary data.</text>
</comment>
<proteinExistence type="inferred from homology"/>
<dbReference type="EMBL" id="SDHW01000001">
    <property type="protein sequence ID" value="RXK62266.1"/>
    <property type="molecule type" value="Genomic_DNA"/>
</dbReference>
<dbReference type="Pfam" id="PF07980">
    <property type="entry name" value="SusD_RagB"/>
    <property type="match status" value="1"/>
</dbReference>
<comment type="subcellular location">
    <subcellularLocation>
        <location evidence="1">Cell outer membrane</location>
    </subcellularLocation>
</comment>
<keyword evidence="5" id="KW-0998">Cell outer membrane</keyword>
<evidence type="ECO:0000313" key="10">
    <source>
        <dbReference type="Proteomes" id="UP000290204"/>
    </source>
</evidence>
<evidence type="ECO:0000256" key="1">
    <source>
        <dbReference type="ARBA" id="ARBA00004442"/>
    </source>
</evidence>
<dbReference type="Pfam" id="PF14322">
    <property type="entry name" value="SusD-like_3"/>
    <property type="match status" value="1"/>
</dbReference>
<keyword evidence="6" id="KW-0812">Transmembrane</keyword>
<keyword evidence="10" id="KW-1185">Reference proteome</keyword>
<evidence type="ECO:0000256" key="4">
    <source>
        <dbReference type="ARBA" id="ARBA00023136"/>
    </source>
</evidence>
<dbReference type="AlphaFoldDB" id="A0A4Q1CMK9"/>
<evidence type="ECO:0000259" key="8">
    <source>
        <dbReference type="Pfam" id="PF14322"/>
    </source>
</evidence>
<dbReference type="InterPro" id="IPR011990">
    <property type="entry name" value="TPR-like_helical_dom_sf"/>
</dbReference>
<protein>
    <submittedName>
        <fullName evidence="9">RagB/SusD family nutrient uptake outer membrane protein</fullName>
    </submittedName>
</protein>
<feature type="domain" description="RagB/SusD" evidence="7">
    <location>
        <begin position="363"/>
        <end position="474"/>
    </location>
</feature>
<reference evidence="9 10" key="1">
    <citation type="submission" date="2019-01" db="EMBL/GenBank/DDBJ databases">
        <title>Lacibacter sp. strain TTM-7.</title>
        <authorList>
            <person name="Chen W.-M."/>
        </authorList>
    </citation>
    <scope>NUCLEOTIDE SEQUENCE [LARGE SCALE GENOMIC DNA]</scope>
    <source>
        <strain evidence="9 10">TTM-7</strain>
    </source>
</reference>
<dbReference type="RefSeq" id="WP_129129637.1">
    <property type="nucleotide sequence ID" value="NZ_SDHW01000001.1"/>
</dbReference>
<evidence type="ECO:0000256" key="6">
    <source>
        <dbReference type="SAM" id="Phobius"/>
    </source>
</evidence>
<dbReference type="Proteomes" id="UP000290204">
    <property type="component" value="Unassembled WGS sequence"/>
</dbReference>
<name>A0A4Q1CMK9_9BACT</name>
<accession>A0A4Q1CMK9</accession>
<dbReference type="GO" id="GO:0009279">
    <property type="term" value="C:cell outer membrane"/>
    <property type="evidence" value="ECO:0007669"/>
    <property type="project" value="UniProtKB-SubCell"/>
</dbReference>
<feature type="transmembrane region" description="Helical" evidence="6">
    <location>
        <begin position="7"/>
        <end position="28"/>
    </location>
</feature>
<feature type="domain" description="SusD-like N-terminal" evidence="8">
    <location>
        <begin position="73"/>
        <end position="228"/>
    </location>
</feature>
<sequence>MRTIKQFLWMFLIGASTLLMFSGCSKFLDRKPLQTTLDDLNQGGLEGQIYGMYGAIRNGDVAGQAFGGIPWMALHNFRSDDSEKGSSPADGADWELIHDNFQYVKDHWSATIYWDQHYTLIALANTALQIADSLKLNSPADQINIGEAKFFRAMAYFDMVRTYGQVPKIDFRIYNPADARKPKASVAEIYALIDADLQAAIASLPDDWKNASGNSRFPGRLTNYAAKALRAKTLMYRSQWSEALALCQNIISSGRYGLADDYFKTFGDEGENNLESIFEIQADQGPQYAGSSEPFSWFAICQGVRGAAEWDLGWGWNTPTANLVNAYAPGDKRKDGTILFSGQSDGVYGRTLPAFPTVIPRAYWNKKVYPNPATQTSKGQRQAGWRNQKVLRYADVLLMAAEAANEAGGAGNQTLAVTYVNQVRTRAGLGNISFTTQAAMRTIIQDERRFEMALDGERFFDLVRWNLATTVLAPQGYQNKHRYYPIPQAAIDASNGVLIQNPDY</sequence>
<evidence type="ECO:0000256" key="5">
    <source>
        <dbReference type="ARBA" id="ARBA00023237"/>
    </source>
</evidence>
<keyword evidence="4 6" id="KW-0472">Membrane</keyword>
<evidence type="ECO:0000256" key="3">
    <source>
        <dbReference type="ARBA" id="ARBA00022729"/>
    </source>
</evidence>
<dbReference type="PROSITE" id="PS51257">
    <property type="entry name" value="PROKAR_LIPOPROTEIN"/>
    <property type="match status" value="1"/>
</dbReference>
<comment type="similarity">
    <text evidence="2">Belongs to the SusD family.</text>
</comment>
<keyword evidence="6" id="KW-1133">Transmembrane helix</keyword>
<dbReference type="Gene3D" id="1.25.40.390">
    <property type="match status" value="1"/>
</dbReference>